<organism evidence="2 3">
    <name type="scientific">Folsomia candida</name>
    <name type="common">Springtail</name>
    <dbReference type="NCBI Taxonomy" id="158441"/>
    <lineage>
        <taxon>Eukaryota</taxon>
        <taxon>Metazoa</taxon>
        <taxon>Ecdysozoa</taxon>
        <taxon>Arthropoda</taxon>
        <taxon>Hexapoda</taxon>
        <taxon>Collembola</taxon>
        <taxon>Entomobryomorpha</taxon>
        <taxon>Isotomoidea</taxon>
        <taxon>Isotomidae</taxon>
        <taxon>Proisotominae</taxon>
        <taxon>Folsomia</taxon>
    </lineage>
</organism>
<comment type="caution">
    <text evidence="2">The sequence shown here is derived from an EMBL/GenBank/DDBJ whole genome shotgun (WGS) entry which is preliminary data.</text>
</comment>
<feature type="chain" id="PRO_5013166755" evidence="1">
    <location>
        <begin position="21"/>
        <end position="291"/>
    </location>
</feature>
<evidence type="ECO:0000313" key="3">
    <source>
        <dbReference type="Proteomes" id="UP000198287"/>
    </source>
</evidence>
<keyword evidence="1" id="KW-0732">Signal</keyword>
<protein>
    <submittedName>
        <fullName evidence="2">Uncharacterized protein</fullName>
    </submittedName>
</protein>
<dbReference type="AlphaFoldDB" id="A0A226F0E8"/>
<sequence>MSKLRLLSIVLLSAISESWGQVIPANIIFYRSDGQSYPTGGLLPLEVPDMSMATELVTFLTPPAGVTIIACATGIWRFFPLPTYEVVNPSVMGYQLGANDKEICYNVGTGIELRGSRSYRSISEQDLNLDAIHIFTETYGGGSRKTLPPYATDGEDVEANIPSLFGNVRSFAITGAQPSTPDATGGNTPVIKIMSDPLGNPANGAVCFILNGQISATEIGRMHFQQVMRYVDDADGLTKELTMGSFRHFTLDLEGAAPTDCPVRSTVGQLRTPAFGIPQMFERVENFKKFD</sequence>
<evidence type="ECO:0000256" key="1">
    <source>
        <dbReference type="SAM" id="SignalP"/>
    </source>
</evidence>
<evidence type="ECO:0000313" key="2">
    <source>
        <dbReference type="EMBL" id="OXA62884.1"/>
    </source>
</evidence>
<gene>
    <name evidence="2" type="ORF">Fcan01_00399</name>
</gene>
<keyword evidence="3" id="KW-1185">Reference proteome</keyword>
<reference evidence="2 3" key="1">
    <citation type="submission" date="2015-12" db="EMBL/GenBank/DDBJ databases">
        <title>The genome of Folsomia candida.</title>
        <authorList>
            <person name="Faddeeva A."/>
            <person name="Derks M.F."/>
            <person name="Anvar Y."/>
            <person name="Smit S."/>
            <person name="Van Straalen N."/>
            <person name="Roelofs D."/>
        </authorList>
    </citation>
    <scope>NUCLEOTIDE SEQUENCE [LARGE SCALE GENOMIC DNA]</scope>
    <source>
        <strain evidence="2 3">VU population</strain>
        <tissue evidence="2">Whole body</tissue>
    </source>
</reference>
<proteinExistence type="predicted"/>
<feature type="signal peptide" evidence="1">
    <location>
        <begin position="1"/>
        <end position="20"/>
    </location>
</feature>
<name>A0A226F0E8_FOLCA</name>
<dbReference type="Proteomes" id="UP000198287">
    <property type="component" value="Unassembled WGS sequence"/>
</dbReference>
<dbReference type="EMBL" id="LNIX01000001">
    <property type="protein sequence ID" value="OXA62884.1"/>
    <property type="molecule type" value="Genomic_DNA"/>
</dbReference>
<accession>A0A226F0E8</accession>